<protein>
    <submittedName>
        <fullName evidence="2">Uncharacterized protein</fullName>
    </submittedName>
</protein>
<dbReference type="AlphaFoldDB" id="A0A8T0E7D5"/>
<feature type="region of interest" description="Disordered" evidence="1">
    <location>
        <begin position="1"/>
        <end position="72"/>
    </location>
</feature>
<comment type="caution">
    <text evidence="2">The sequence shown here is derived from an EMBL/GenBank/DDBJ whole genome shotgun (WGS) entry which is preliminary data.</text>
</comment>
<gene>
    <name evidence="2" type="ORF">HNY73_020224</name>
</gene>
<dbReference type="EMBL" id="JABXBU010002230">
    <property type="protein sequence ID" value="KAF8767240.1"/>
    <property type="molecule type" value="Genomic_DNA"/>
</dbReference>
<organism evidence="2 3">
    <name type="scientific">Argiope bruennichi</name>
    <name type="common">Wasp spider</name>
    <name type="synonym">Aranea bruennichi</name>
    <dbReference type="NCBI Taxonomy" id="94029"/>
    <lineage>
        <taxon>Eukaryota</taxon>
        <taxon>Metazoa</taxon>
        <taxon>Ecdysozoa</taxon>
        <taxon>Arthropoda</taxon>
        <taxon>Chelicerata</taxon>
        <taxon>Arachnida</taxon>
        <taxon>Araneae</taxon>
        <taxon>Araneomorphae</taxon>
        <taxon>Entelegynae</taxon>
        <taxon>Araneoidea</taxon>
        <taxon>Araneidae</taxon>
        <taxon>Argiope</taxon>
    </lineage>
</organism>
<dbReference type="Proteomes" id="UP000807504">
    <property type="component" value="Unassembled WGS sequence"/>
</dbReference>
<reference evidence="2" key="1">
    <citation type="journal article" date="2020" name="bioRxiv">
        <title>Chromosome-level reference genome of the European wasp spider Argiope bruennichi: a resource for studies on range expansion and evolutionary adaptation.</title>
        <authorList>
            <person name="Sheffer M.M."/>
            <person name="Hoppe A."/>
            <person name="Krehenwinkel H."/>
            <person name="Uhl G."/>
            <person name="Kuss A.W."/>
            <person name="Jensen L."/>
            <person name="Jensen C."/>
            <person name="Gillespie R.G."/>
            <person name="Hoff K.J."/>
            <person name="Prost S."/>
        </authorList>
    </citation>
    <scope>NUCLEOTIDE SEQUENCE</scope>
</reference>
<proteinExistence type="predicted"/>
<evidence type="ECO:0000256" key="1">
    <source>
        <dbReference type="SAM" id="MobiDB-lite"/>
    </source>
</evidence>
<sequence length="72" mass="8076">MSREAMDSPTPEESTDKSTTSQTMGVSELRSRPMNLEPPIRTQQPSTSFPMLPMDMEDMPVMLDSDTPELEV</sequence>
<name>A0A8T0E7D5_ARGBR</name>
<reference evidence="2" key="2">
    <citation type="submission" date="2020-06" db="EMBL/GenBank/DDBJ databases">
        <authorList>
            <person name="Sheffer M."/>
        </authorList>
    </citation>
    <scope>NUCLEOTIDE SEQUENCE</scope>
</reference>
<accession>A0A8T0E7D5</accession>
<evidence type="ECO:0000313" key="2">
    <source>
        <dbReference type="EMBL" id="KAF8767240.1"/>
    </source>
</evidence>
<evidence type="ECO:0000313" key="3">
    <source>
        <dbReference type="Proteomes" id="UP000807504"/>
    </source>
</evidence>
<keyword evidence="3" id="KW-1185">Reference proteome</keyword>